<name>A0A1I4P4A5_9GAMM</name>
<evidence type="ECO:0000313" key="3">
    <source>
        <dbReference type="Proteomes" id="UP000243629"/>
    </source>
</evidence>
<keyword evidence="3" id="KW-1185">Reference proteome</keyword>
<dbReference type="PANTHER" id="PTHR37291:SF1">
    <property type="entry name" value="TYPE IV METHYL-DIRECTED RESTRICTION ENZYME ECOKMCRB SUBUNIT"/>
    <property type="match status" value="1"/>
</dbReference>
<accession>A0A1I4P4A5</accession>
<proteinExistence type="predicted"/>
<gene>
    <name evidence="2" type="ORF">SAMN05216217_10290</name>
</gene>
<dbReference type="RefSeq" id="WP_093472378.1">
    <property type="nucleotide sequence ID" value="NZ_FOUI01000002.1"/>
</dbReference>
<dbReference type="STRING" id="1720063.SAMN05216217_10290"/>
<sequence length="844" mass="94342">MSDFQKEYALWDEFLSIWPASRLASMTLDEYTQAGSKDSFTYWIESRLDELGSIWGGSSFKFGVFSRKDTEDKGSDTKLSYSETHGWYSSLGTSAEAAFDKVRSFVAQVADWAAKGDLDAIESFEHLGEAFKWKIAFHYQERKAPVIVDIFKRAPLAVFVGGTASQRMATLQKATLAKRPSDLGILEFSRQVWEAWSLKKLAIWKLSHGLNDFSAEERRQYLQEELGVMHSDTAKGQAESFQKAPAGSLFYLCHGNESLQLVGQFISDPAPCLKGDGWLQRRYRVLKHGIKHGGFQGSQKGWTPNYRSTFKQVPAHDLPEFESDLLKPFFGTDLAELAALAGDPIEDVSPLAAIQSLPPTSQVKHVASKPVAICSNRIYYGPPGTGKTFTLMQLLKHDYEEHVASVNADEWRAQIIAEKIAPLTWWEGAAAALYDLRGKAKVPELAGHPFIKAIASAKGRTSGIKQTLWGTLQHHTVLESATVNTKLRLEPAIFDKSSDSVWQFAGASQDICSDIFTLVDKIKQGPVPDTGEQLQRHSFVTFHQSYGYEEFVEGLRPVLADDPIDGDAETGQVAYRIKDGAFKELCRRARNTPDKRFAMVIDEINRGNISKIFGELITLIEADKRDPLDGTPPPTEVILAYSGKPFSVPANVDIIGAMNTADRSLALLDTALRRRFDFVPLLPDTRATKSPDQPHSAPLAGLIVTTGAGAIDVRRMLERINERIEALYDRDHCIGHAYFTHLWSKTDGPERFDALADTFRNRVLPLLEEYFFEDWRKIRLVLGDNQKPDASQFITENDSHEQDLSTLFGSDHGLDSYTTKRRYLSQSSAYSEPAAYFGIYQTST</sequence>
<reference evidence="3" key="1">
    <citation type="submission" date="2016-10" db="EMBL/GenBank/DDBJ databases">
        <authorList>
            <person name="Varghese N."/>
            <person name="Submissions S."/>
        </authorList>
    </citation>
    <scope>NUCLEOTIDE SEQUENCE [LARGE SCALE GENOMIC DNA]</scope>
    <source>
        <strain evidence="3">DSM 24213</strain>
    </source>
</reference>
<dbReference type="OrthoDB" id="9781481at2"/>
<dbReference type="GO" id="GO:0005524">
    <property type="term" value="F:ATP binding"/>
    <property type="evidence" value="ECO:0007669"/>
    <property type="project" value="InterPro"/>
</dbReference>
<dbReference type="Pfam" id="PF07728">
    <property type="entry name" value="AAA_5"/>
    <property type="match status" value="1"/>
</dbReference>
<dbReference type="EMBL" id="FOUI01000002">
    <property type="protein sequence ID" value="SFM22193.1"/>
    <property type="molecule type" value="Genomic_DNA"/>
</dbReference>
<dbReference type="Proteomes" id="UP000243629">
    <property type="component" value="Unassembled WGS sequence"/>
</dbReference>
<dbReference type="PANTHER" id="PTHR37291">
    <property type="entry name" value="5-METHYLCYTOSINE-SPECIFIC RESTRICTION ENZYME B"/>
    <property type="match status" value="1"/>
</dbReference>
<feature type="domain" description="AAA+ ATPase" evidence="1">
    <location>
        <begin position="375"/>
        <end position="682"/>
    </location>
</feature>
<dbReference type="SMART" id="SM00382">
    <property type="entry name" value="AAA"/>
    <property type="match status" value="1"/>
</dbReference>
<dbReference type="InterPro" id="IPR011704">
    <property type="entry name" value="ATPase_dyneun-rel_AAA"/>
</dbReference>
<dbReference type="InterPro" id="IPR003593">
    <property type="entry name" value="AAA+_ATPase"/>
</dbReference>
<dbReference type="InterPro" id="IPR027417">
    <property type="entry name" value="P-loop_NTPase"/>
</dbReference>
<evidence type="ECO:0000313" key="2">
    <source>
        <dbReference type="EMBL" id="SFM22193.1"/>
    </source>
</evidence>
<dbReference type="Gene3D" id="3.40.50.300">
    <property type="entry name" value="P-loop containing nucleotide triphosphate hydrolases"/>
    <property type="match status" value="1"/>
</dbReference>
<organism evidence="2 3">
    <name type="scientific">Halopseudomonas yangmingensis</name>
    <dbReference type="NCBI Taxonomy" id="1720063"/>
    <lineage>
        <taxon>Bacteria</taxon>
        <taxon>Pseudomonadati</taxon>
        <taxon>Pseudomonadota</taxon>
        <taxon>Gammaproteobacteria</taxon>
        <taxon>Pseudomonadales</taxon>
        <taxon>Pseudomonadaceae</taxon>
        <taxon>Halopseudomonas</taxon>
    </lineage>
</organism>
<protein>
    <submittedName>
        <fullName evidence="2">5-methylcytosine-specific restriction enzyme B</fullName>
    </submittedName>
</protein>
<dbReference type="InterPro" id="IPR052934">
    <property type="entry name" value="Methyl-DNA_Rec/Restrict_Enz"/>
</dbReference>
<dbReference type="GO" id="GO:0016887">
    <property type="term" value="F:ATP hydrolysis activity"/>
    <property type="evidence" value="ECO:0007669"/>
    <property type="project" value="InterPro"/>
</dbReference>
<dbReference type="AlphaFoldDB" id="A0A1I4P4A5"/>
<evidence type="ECO:0000259" key="1">
    <source>
        <dbReference type="SMART" id="SM00382"/>
    </source>
</evidence>
<dbReference type="SUPFAM" id="SSF52540">
    <property type="entry name" value="P-loop containing nucleoside triphosphate hydrolases"/>
    <property type="match status" value="1"/>
</dbReference>